<proteinExistence type="predicted"/>
<protein>
    <recommendedName>
        <fullName evidence="2">DUF4708 domain-containing protein</fullName>
    </recommendedName>
</protein>
<evidence type="ECO:0000313" key="3">
    <source>
        <dbReference type="EMBL" id="TRY89149.1"/>
    </source>
</evidence>
<comment type="caution">
    <text evidence="3">The sequence shown here is derived from an EMBL/GenBank/DDBJ whole genome shotgun (WGS) entry which is preliminary data.</text>
</comment>
<feature type="region of interest" description="Disordered" evidence="1">
    <location>
        <begin position="1"/>
        <end position="41"/>
    </location>
</feature>
<keyword evidence="4" id="KW-1185">Reference proteome</keyword>
<organism evidence="3 4">
    <name type="scientific">Danionella cerebrum</name>
    <dbReference type="NCBI Taxonomy" id="2873325"/>
    <lineage>
        <taxon>Eukaryota</taxon>
        <taxon>Metazoa</taxon>
        <taxon>Chordata</taxon>
        <taxon>Craniata</taxon>
        <taxon>Vertebrata</taxon>
        <taxon>Euteleostomi</taxon>
        <taxon>Actinopterygii</taxon>
        <taxon>Neopterygii</taxon>
        <taxon>Teleostei</taxon>
        <taxon>Ostariophysi</taxon>
        <taxon>Cypriniformes</taxon>
        <taxon>Danionidae</taxon>
        <taxon>Danioninae</taxon>
        <taxon>Danionella</taxon>
    </lineage>
</organism>
<sequence>MSEKGKSFARGSISSRTLVSSSRSDPQQYFPTHQATPVPLTTRPDWIRSRLGLGKLPEEAEPHEGSSRVDRSSLEFARITEPSLAITSVIMSESGTKSLLVLDLPDLGSLCCVNLFFPKSYDEGELRNKQVKACRELLVLHSDAIASPVLGCNGCITVIMTVSFYRRGFIHAFAHKHDLQFSAPQRVLILEQVCGSVLEHLLQCSRTQTSLKFFFYRDGQDFLSESGKLGAVALELSVTESQLCVCVEAKTVRLPPARIQDFDFPCAVVKDFLCNDDAVLETATPNNCMKKGQLIRISRRIPEESPFQSYTDIQKHWKSMYGYQLPSGREEDAVYCSMYFQPIGEKLFTYPLCCIRTHPVLCFPRTDQQVALRAFRSDLQAVLQSLWDDPLQPNWKPWFSSSHPLAPAAQCNEDLSVKVGTDAGGSTLLIQLPNRFLQQHHSDSTAKQTEKRKRGSSHLETKERNSSHLAAQPSSSATSVALTRELSAPPRPKYVPIFKSAAKRVNAAEIPVQNQPEIQNQSSIIKPRLSICVTAYKPSTELSSKVSRRSAPARITLPLK</sequence>
<accession>A0A553QGU4</accession>
<feature type="compositionally biased region" description="Low complexity" evidence="1">
    <location>
        <begin position="10"/>
        <end position="24"/>
    </location>
</feature>
<evidence type="ECO:0000256" key="1">
    <source>
        <dbReference type="SAM" id="MobiDB-lite"/>
    </source>
</evidence>
<feature type="region of interest" description="Disordered" evidence="1">
    <location>
        <begin position="439"/>
        <end position="481"/>
    </location>
</feature>
<dbReference type="OrthoDB" id="6285995at2759"/>
<feature type="compositionally biased region" description="Polar residues" evidence="1">
    <location>
        <begin position="25"/>
        <end position="35"/>
    </location>
</feature>
<feature type="domain" description="DUF4708" evidence="2">
    <location>
        <begin position="97"/>
        <end position="364"/>
    </location>
</feature>
<evidence type="ECO:0000259" key="2">
    <source>
        <dbReference type="Pfam" id="PF15813"/>
    </source>
</evidence>
<feature type="compositionally biased region" description="Polar residues" evidence="1">
    <location>
        <begin position="467"/>
        <end position="481"/>
    </location>
</feature>
<dbReference type="AlphaFoldDB" id="A0A553QGU4"/>
<evidence type="ECO:0000313" key="4">
    <source>
        <dbReference type="Proteomes" id="UP000316079"/>
    </source>
</evidence>
<reference evidence="3 4" key="1">
    <citation type="journal article" date="2019" name="Sci. Data">
        <title>Hybrid genome assembly and annotation of Danionella translucida.</title>
        <authorList>
            <person name="Kadobianskyi M."/>
            <person name="Schulze L."/>
            <person name="Schuelke M."/>
            <person name="Judkewitz B."/>
        </authorList>
    </citation>
    <scope>NUCLEOTIDE SEQUENCE [LARGE SCALE GENOMIC DNA]</scope>
    <source>
        <strain evidence="3 4">Bolton</strain>
    </source>
</reference>
<dbReference type="EMBL" id="SRMA01025997">
    <property type="protein sequence ID" value="TRY89149.1"/>
    <property type="molecule type" value="Genomic_DNA"/>
</dbReference>
<dbReference type="InterPro" id="IPR031643">
    <property type="entry name" value="DUF4708"/>
</dbReference>
<dbReference type="Proteomes" id="UP000316079">
    <property type="component" value="Unassembled WGS sequence"/>
</dbReference>
<feature type="compositionally biased region" description="Basic and acidic residues" evidence="1">
    <location>
        <begin position="457"/>
        <end position="466"/>
    </location>
</feature>
<dbReference type="Pfam" id="PF15813">
    <property type="entry name" value="DUF4708"/>
    <property type="match status" value="1"/>
</dbReference>
<name>A0A553QGU4_9TELE</name>
<dbReference type="PANTHER" id="PTHR28495">
    <property type="entry name" value="HYPOTHETICAL PROTEIN LOC100359752"/>
    <property type="match status" value="1"/>
</dbReference>
<gene>
    <name evidence="3" type="ORF">DNTS_018072</name>
</gene>
<dbReference type="STRING" id="623744.A0A553QGU4"/>
<dbReference type="PANTHER" id="PTHR28495:SF1">
    <property type="entry name" value="GENE, 17266-RELATED"/>
    <property type="match status" value="1"/>
</dbReference>